<sequence length="521" mass="55526">MQIATNTTSRNISNEMRENQLHLSDRLTNLTTGKRINSSSDDSANLQISNRLGKHNTGMSVAIRNANDGISVVQTAEGAAQETTNILQRMRELAIQSANASNTGRDREALQEEVIQLKQELDRIADTTTFGGQLLLNGSFGSQQFQVGSDANEVITLSLTSLHTSDLTHNEFALNGQATDNIYLDSSLVGAKAKLTSEGFGNNAAGPQTEVLTLQGKSSQSVALNSDDSAKAIATKINAEFDKTNVSANAKTEVALHFHDGVTTNRTAFEADELVSFDIGNGSQTRTVSITASGSMNEDMVALRNKINEEAALTGVGAEFDSVSNQLILTNNFGDNIEISNYFESSEGVDNQVALTTIDLNGAFSQSVNMSNDGSAAVIRGHVELESVSNFKVKSNIDFGTVNNAIASNTLTHQSVEESIENIDLTTIQGAQDAISAIDSALSAVDKIRSNLGGLQNRFSSTINNLSTNHENSNAARGRLVNADYSKEAAELARLQVTQQATTALLGQANSMQDQAIRLLG</sequence>
<name>A0ABU3R011_9GAMM</name>
<comment type="caution">
    <text evidence="8">The sequence shown here is derived from an EMBL/GenBank/DDBJ whole genome shotgun (WGS) entry which is preliminary data.</text>
</comment>
<dbReference type="InterPro" id="IPR001492">
    <property type="entry name" value="Flagellin"/>
</dbReference>
<dbReference type="SUPFAM" id="SSF64518">
    <property type="entry name" value="Phase 1 flagellin"/>
    <property type="match status" value="1"/>
</dbReference>
<dbReference type="Pfam" id="PF00669">
    <property type="entry name" value="Flagellin_N"/>
    <property type="match status" value="1"/>
</dbReference>
<feature type="coiled-coil region" evidence="5">
    <location>
        <begin position="100"/>
        <end position="127"/>
    </location>
</feature>
<reference evidence="8 9" key="1">
    <citation type="submission" date="2023-10" db="EMBL/GenBank/DDBJ databases">
        <title>Psychrosphaera aquimaarina strain SW33 isolated from seawater.</title>
        <authorList>
            <person name="Bayburt H."/>
            <person name="Kim J.M."/>
            <person name="Choi B.J."/>
            <person name="Jeon C.O."/>
        </authorList>
    </citation>
    <scope>NUCLEOTIDE SEQUENCE [LARGE SCALE GENOMIC DNA]</scope>
    <source>
        <strain evidence="8 9">KCTC 52743</strain>
    </source>
</reference>
<dbReference type="InterPro" id="IPR046358">
    <property type="entry name" value="Flagellin_C"/>
</dbReference>
<dbReference type="EMBL" id="JAWCUA010000007">
    <property type="protein sequence ID" value="MDU0112797.1"/>
    <property type="molecule type" value="Genomic_DNA"/>
</dbReference>
<dbReference type="Gene3D" id="1.20.1330.10">
    <property type="entry name" value="f41 fragment of flagellin, N-terminal domain"/>
    <property type="match status" value="1"/>
</dbReference>
<evidence type="ECO:0000256" key="5">
    <source>
        <dbReference type="SAM" id="Coils"/>
    </source>
</evidence>
<dbReference type="Pfam" id="PF00700">
    <property type="entry name" value="Flagellin_C"/>
    <property type="match status" value="1"/>
</dbReference>
<dbReference type="Gene3D" id="2.30.220.10">
    <property type="entry name" value="f41 fragment of flagellin, C-terminal domain"/>
    <property type="match status" value="1"/>
</dbReference>
<evidence type="ECO:0000259" key="6">
    <source>
        <dbReference type="Pfam" id="PF00669"/>
    </source>
</evidence>
<feature type="domain" description="Flagellin N-terminal" evidence="6">
    <location>
        <begin position="3"/>
        <end position="139"/>
    </location>
</feature>
<dbReference type="InterPro" id="IPR042187">
    <property type="entry name" value="Flagellin_C_sub2"/>
</dbReference>
<keyword evidence="5" id="KW-0175">Coiled coil</keyword>
<comment type="subcellular location">
    <subcellularLocation>
        <location evidence="4">Secreted</location>
    </subcellularLocation>
    <subcellularLocation>
        <location evidence="4">Bacterial flagellum</location>
    </subcellularLocation>
</comment>
<keyword evidence="8" id="KW-0966">Cell projection</keyword>
<accession>A0ABU3R011</accession>
<evidence type="ECO:0000256" key="1">
    <source>
        <dbReference type="ARBA" id="ARBA00005709"/>
    </source>
</evidence>
<proteinExistence type="inferred from homology"/>
<keyword evidence="8" id="KW-0969">Cilium</keyword>
<protein>
    <recommendedName>
        <fullName evidence="4">Flagellin</fullName>
    </recommendedName>
</protein>
<comment type="similarity">
    <text evidence="1 4">Belongs to the bacterial flagellin family.</text>
</comment>
<keyword evidence="8" id="KW-0282">Flagellum</keyword>
<evidence type="ECO:0000313" key="9">
    <source>
        <dbReference type="Proteomes" id="UP001257914"/>
    </source>
</evidence>
<evidence type="ECO:0000256" key="2">
    <source>
        <dbReference type="ARBA" id="ARBA00022525"/>
    </source>
</evidence>
<dbReference type="InterPro" id="IPR010810">
    <property type="entry name" value="Flagellin_hook_IN_motif"/>
</dbReference>
<dbReference type="PANTHER" id="PTHR42792">
    <property type="entry name" value="FLAGELLIN"/>
    <property type="match status" value="1"/>
</dbReference>
<dbReference type="PRINTS" id="PR00207">
    <property type="entry name" value="FLAGELLIN"/>
</dbReference>
<keyword evidence="2 4" id="KW-0964">Secreted</keyword>
<dbReference type="RefSeq" id="WP_315946487.1">
    <property type="nucleotide sequence ID" value="NZ_JAWCUA010000007.1"/>
</dbReference>
<dbReference type="Proteomes" id="UP001257914">
    <property type="component" value="Unassembled WGS sequence"/>
</dbReference>
<dbReference type="PANTHER" id="PTHR42792:SF2">
    <property type="entry name" value="FLAGELLIN"/>
    <property type="match status" value="1"/>
</dbReference>
<dbReference type="InterPro" id="IPR001029">
    <property type="entry name" value="Flagellin_N"/>
</dbReference>
<organism evidence="8 9">
    <name type="scientific">Psychrosphaera aquimarina</name>
    <dbReference type="NCBI Taxonomy" id="2044854"/>
    <lineage>
        <taxon>Bacteria</taxon>
        <taxon>Pseudomonadati</taxon>
        <taxon>Pseudomonadota</taxon>
        <taxon>Gammaproteobacteria</taxon>
        <taxon>Alteromonadales</taxon>
        <taxon>Pseudoalteromonadaceae</taxon>
        <taxon>Psychrosphaera</taxon>
    </lineage>
</organism>
<feature type="domain" description="Flagellin C-terminal" evidence="7">
    <location>
        <begin position="435"/>
        <end position="520"/>
    </location>
</feature>
<evidence type="ECO:0000259" key="7">
    <source>
        <dbReference type="Pfam" id="PF00700"/>
    </source>
</evidence>
<keyword evidence="3 4" id="KW-0975">Bacterial flagellum</keyword>
<evidence type="ECO:0000256" key="3">
    <source>
        <dbReference type="ARBA" id="ARBA00023143"/>
    </source>
</evidence>
<evidence type="ECO:0000313" key="8">
    <source>
        <dbReference type="EMBL" id="MDU0112797.1"/>
    </source>
</evidence>
<evidence type="ECO:0000256" key="4">
    <source>
        <dbReference type="RuleBase" id="RU362073"/>
    </source>
</evidence>
<dbReference type="Gene3D" id="6.10.10.10">
    <property type="entry name" value="Flagellar export chaperone, C-terminal domain"/>
    <property type="match status" value="1"/>
</dbReference>
<dbReference type="Gene3D" id="2.170.280.10">
    <property type="entry name" value="f41 fragment of flagellin, middle domain"/>
    <property type="match status" value="1"/>
</dbReference>
<gene>
    <name evidence="8" type="ORF">RT723_07245</name>
</gene>
<dbReference type="Pfam" id="PF07196">
    <property type="entry name" value="Flagellin_IN"/>
    <property type="match status" value="2"/>
</dbReference>
<comment type="function">
    <text evidence="4">Flagellin is the subunit protein which polymerizes to form the filaments of bacterial flagella.</text>
</comment>
<keyword evidence="9" id="KW-1185">Reference proteome</keyword>